<dbReference type="CDD" id="cd18186">
    <property type="entry name" value="BTB_POZ_ZBTB_KLHL-like"/>
    <property type="match status" value="1"/>
</dbReference>
<dbReference type="Pfam" id="PF00651">
    <property type="entry name" value="BTB"/>
    <property type="match status" value="1"/>
</dbReference>
<dbReference type="OrthoDB" id="45365at2759"/>
<dbReference type="InterPro" id="IPR011705">
    <property type="entry name" value="BACK"/>
</dbReference>
<dbReference type="Pfam" id="PF01344">
    <property type="entry name" value="Kelch_1"/>
    <property type="match status" value="2"/>
</dbReference>
<dbReference type="EnsemblProtists" id="EKX46449">
    <property type="protein sequence ID" value="EKX46449"/>
    <property type="gene ID" value="GUITHDRAFT_138195"/>
</dbReference>
<dbReference type="Gene3D" id="1.25.40.420">
    <property type="match status" value="1"/>
</dbReference>
<keyword evidence="1" id="KW-0880">Kelch repeat</keyword>
<reference evidence="6" key="3">
    <citation type="submission" date="2016-03" db="UniProtKB">
        <authorList>
            <consortium name="EnsemblProtists"/>
        </authorList>
    </citation>
    <scope>IDENTIFICATION</scope>
</reference>
<dbReference type="Pfam" id="PF24681">
    <property type="entry name" value="Kelch_KLHDC2_KLHL20_DRC7"/>
    <property type="match status" value="1"/>
</dbReference>
<evidence type="ECO:0000256" key="1">
    <source>
        <dbReference type="ARBA" id="ARBA00022441"/>
    </source>
</evidence>
<evidence type="ECO:0000313" key="6">
    <source>
        <dbReference type="EnsemblProtists" id="EKX46449"/>
    </source>
</evidence>
<feature type="domain" description="BTB" evidence="4">
    <location>
        <begin position="51"/>
        <end position="118"/>
    </location>
</feature>
<keyword evidence="2" id="KW-0677">Repeat</keyword>
<dbReference type="PaxDb" id="55529-EKX46449"/>
<dbReference type="InterPro" id="IPR006652">
    <property type="entry name" value="Kelch_1"/>
</dbReference>
<organism evidence="5">
    <name type="scientific">Guillardia theta (strain CCMP2712)</name>
    <name type="common">Cryptophyte</name>
    <dbReference type="NCBI Taxonomy" id="905079"/>
    <lineage>
        <taxon>Eukaryota</taxon>
        <taxon>Cryptophyceae</taxon>
        <taxon>Pyrenomonadales</taxon>
        <taxon>Geminigeraceae</taxon>
        <taxon>Guillardia</taxon>
    </lineage>
</organism>
<dbReference type="InterPro" id="IPR017096">
    <property type="entry name" value="BTB-kelch_protein"/>
</dbReference>
<dbReference type="RefSeq" id="XP_005833429.1">
    <property type="nucleotide sequence ID" value="XM_005833372.1"/>
</dbReference>
<dbReference type="HOGENOM" id="CLU_004253_14_2_1"/>
<evidence type="ECO:0000256" key="3">
    <source>
        <dbReference type="SAM" id="MobiDB-lite"/>
    </source>
</evidence>
<dbReference type="STRING" id="905079.L1JE83"/>
<protein>
    <recommendedName>
        <fullName evidence="4">BTB domain-containing protein</fullName>
    </recommendedName>
</protein>
<dbReference type="SUPFAM" id="SSF54695">
    <property type="entry name" value="POZ domain"/>
    <property type="match status" value="1"/>
</dbReference>
<dbReference type="KEGG" id="gtt:GUITHDRAFT_138195"/>
<gene>
    <name evidence="5" type="ORF">GUITHDRAFT_138195</name>
</gene>
<dbReference type="InterPro" id="IPR011333">
    <property type="entry name" value="SKP1/BTB/POZ_sf"/>
</dbReference>
<evidence type="ECO:0000259" key="4">
    <source>
        <dbReference type="PROSITE" id="PS50097"/>
    </source>
</evidence>
<dbReference type="Gene3D" id="3.30.710.10">
    <property type="entry name" value="Potassium Channel Kv1.1, Chain A"/>
    <property type="match status" value="1"/>
</dbReference>
<proteinExistence type="predicted"/>
<dbReference type="Pfam" id="PF07707">
    <property type="entry name" value="BACK"/>
    <property type="match status" value="1"/>
</dbReference>
<feature type="region of interest" description="Disordered" evidence="3">
    <location>
        <begin position="1"/>
        <end position="22"/>
    </location>
</feature>
<dbReference type="InterPro" id="IPR000210">
    <property type="entry name" value="BTB/POZ_dom"/>
</dbReference>
<dbReference type="SUPFAM" id="SSF117281">
    <property type="entry name" value="Kelch motif"/>
    <property type="match status" value="2"/>
</dbReference>
<dbReference type="SMART" id="SM00225">
    <property type="entry name" value="BTB"/>
    <property type="match status" value="1"/>
</dbReference>
<reference evidence="5 7" key="1">
    <citation type="journal article" date="2012" name="Nature">
        <title>Algal genomes reveal evolutionary mosaicism and the fate of nucleomorphs.</title>
        <authorList>
            <consortium name="DOE Joint Genome Institute"/>
            <person name="Curtis B.A."/>
            <person name="Tanifuji G."/>
            <person name="Burki F."/>
            <person name="Gruber A."/>
            <person name="Irimia M."/>
            <person name="Maruyama S."/>
            <person name="Arias M.C."/>
            <person name="Ball S.G."/>
            <person name="Gile G.H."/>
            <person name="Hirakawa Y."/>
            <person name="Hopkins J.F."/>
            <person name="Kuo A."/>
            <person name="Rensing S.A."/>
            <person name="Schmutz J."/>
            <person name="Symeonidi A."/>
            <person name="Elias M."/>
            <person name="Eveleigh R.J."/>
            <person name="Herman E.K."/>
            <person name="Klute M.J."/>
            <person name="Nakayama T."/>
            <person name="Obornik M."/>
            <person name="Reyes-Prieto A."/>
            <person name="Armbrust E.V."/>
            <person name="Aves S.J."/>
            <person name="Beiko R.G."/>
            <person name="Coutinho P."/>
            <person name="Dacks J.B."/>
            <person name="Durnford D.G."/>
            <person name="Fast N.M."/>
            <person name="Green B.R."/>
            <person name="Grisdale C.J."/>
            <person name="Hempel F."/>
            <person name="Henrissat B."/>
            <person name="Hoppner M.P."/>
            <person name="Ishida K."/>
            <person name="Kim E."/>
            <person name="Koreny L."/>
            <person name="Kroth P.G."/>
            <person name="Liu Y."/>
            <person name="Malik S.B."/>
            <person name="Maier U.G."/>
            <person name="McRose D."/>
            <person name="Mock T."/>
            <person name="Neilson J.A."/>
            <person name="Onodera N.T."/>
            <person name="Poole A.M."/>
            <person name="Pritham E.J."/>
            <person name="Richards T.A."/>
            <person name="Rocap G."/>
            <person name="Roy S.W."/>
            <person name="Sarai C."/>
            <person name="Schaack S."/>
            <person name="Shirato S."/>
            <person name="Slamovits C.H."/>
            <person name="Spencer D.F."/>
            <person name="Suzuki S."/>
            <person name="Worden A.Z."/>
            <person name="Zauner S."/>
            <person name="Barry K."/>
            <person name="Bell C."/>
            <person name="Bharti A.K."/>
            <person name="Crow J.A."/>
            <person name="Grimwood J."/>
            <person name="Kramer R."/>
            <person name="Lindquist E."/>
            <person name="Lucas S."/>
            <person name="Salamov A."/>
            <person name="McFadden G.I."/>
            <person name="Lane C.E."/>
            <person name="Keeling P.J."/>
            <person name="Gray M.W."/>
            <person name="Grigoriev I.V."/>
            <person name="Archibald J.M."/>
        </authorList>
    </citation>
    <scope>NUCLEOTIDE SEQUENCE</scope>
    <source>
        <strain evidence="5 7">CCMP2712</strain>
    </source>
</reference>
<dbReference type="eggNOG" id="KOG4441">
    <property type="taxonomic scope" value="Eukaryota"/>
</dbReference>
<reference evidence="7" key="2">
    <citation type="submission" date="2012-11" db="EMBL/GenBank/DDBJ databases">
        <authorList>
            <person name="Kuo A."/>
            <person name="Curtis B.A."/>
            <person name="Tanifuji G."/>
            <person name="Burki F."/>
            <person name="Gruber A."/>
            <person name="Irimia M."/>
            <person name="Maruyama S."/>
            <person name="Arias M.C."/>
            <person name="Ball S.G."/>
            <person name="Gile G.H."/>
            <person name="Hirakawa Y."/>
            <person name="Hopkins J.F."/>
            <person name="Rensing S.A."/>
            <person name="Schmutz J."/>
            <person name="Symeonidi A."/>
            <person name="Elias M."/>
            <person name="Eveleigh R.J."/>
            <person name="Herman E.K."/>
            <person name="Klute M.J."/>
            <person name="Nakayama T."/>
            <person name="Obornik M."/>
            <person name="Reyes-Prieto A."/>
            <person name="Armbrust E.V."/>
            <person name="Aves S.J."/>
            <person name="Beiko R.G."/>
            <person name="Coutinho P."/>
            <person name="Dacks J.B."/>
            <person name="Durnford D.G."/>
            <person name="Fast N.M."/>
            <person name="Green B.R."/>
            <person name="Grisdale C."/>
            <person name="Hempe F."/>
            <person name="Henrissat B."/>
            <person name="Hoppner M.P."/>
            <person name="Ishida K.-I."/>
            <person name="Kim E."/>
            <person name="Koreny L."/>
            <person name="Kroth P.G."/>
            <person name="Liu Y."/>
            <person name="Malik S.-B."/>
            <person name="Maier U.G."/>
            <person name="McRose D."/>
            <person name="Mock T."/>
            <person name="Neilson J.A."/>
            <person name="Onodera N.T."/>
            <person name="Poole A.M."/>
            <person name="Pritham E.J."/>
            <person name="Richards T.A."/>
            <person name="Rocap G."/>
            <person name="Roy S.W."/>
            <person name="Sarai C."/>
            <person name="Schaack S."/>
            <person name="Shirato S."/>
            <person name="Slamovits C.H."/>
            <person name="Spencer D.F."/>
            <person name="Suzuki S."/>
            <person name="Worden A.Z."/>
            <person name="Zauner S."/>
            <person name="Barry K."/>
            <person name="Bell C."/>
            <person name="Bharti A.K."/>
            <person name="Crow J.A."/>
            <person name="Grimwood J."/>
            <person name="Kramer R."/>
            <person name="Lindquist E."/>
            <person name="Lucas S."/>
            <person name="Salamov A."/>
            <person name="McFadden G.I."/>
            <person name="Lane C.E."/>
            <person name="Keeling P.J."/>
            <person name="Gray M.W."/>
            <person name="Grigoriev I.V."/>
            <person name="Archibald J.M."/>
        </authorList>
    </citation>
    <scope>NUCLEOTIDE SEQUENCE</scope>
    <source>
        <strain evidence="7">CCMP2712</strain>
    </source>
</reference>
<dbReference type="AlphaFoldDB" id="L1JE83"/>
<dbReference type="EMBL" id="JH992994">
    <property type="protein sequence ID" value="EKX46449.1"/>
    <property type="molecule type" value="Genomic_DNA"/>
</dbReference>
<dbReference type="GO" id="GO:0005737">
    <property type="term" value="C:cytoplasm"/>
    <property type="evidence" value="ECO:0007669"/>
    <property type="project" value="UniProtKB-ARBA"/>
</dbReference>
<dbReference type="Proteomes" id="UP000011087">
    <property type="component" value="Unassembled WGS sequence"/>
</dbReference>
<dbReference type="PIRSF" id="PIRSF037037">
    <property type="entry name" value="Kelch-like_protein_gigaxonin"/>
    <property type="match status" value="1"/>
</dbReference>
<keyword evidence="7" id="KW-1185">Reference proteome</keyword>
<dbReference type="GeneID" id="17303218"/>
<evidence type="ECO:0000313" key="5">
    <source>
        <dbReference type="EMBL" id="EKX46449.1"/>
    </source>
</evidence>
<dbReference type="SMART" id="SM00875">
    <property type="entry name" value="BACK"/>
    <property type="match status" value="1"/>
</dbReference>
<evidence type="ECO:0000313" key="7">
    <source>
        <dbReference type="Proteomes" id="UP000011087"/>
    </source>
</evidence>
<dbReference type="OMA" id="VRPMSTS"/>
<dbReference type="InterPro" id="IPR015915">
    <property type="entry name" value="Kelch-typ_b-propeller"/>
</dbReference>
<name>L1JE83_GUITC</name>
<dbReference type="PRINTS" id="PR00501">
    <property type="entry name" value="KELCHREPEAT"/>
</dbReference>
<dbReference type="PANTHER" id="PTHR45632">
    <property type="entry name" value="LD33804P"/>
    <property type="match status" value="1"/>
</dbReference>
<evidence type="ECO:0000256" key="2">
    <source>
        <dbReference type="ARBA" id="ARBA00022737"/>
    </source>
</evidence>
<dbReference type="SMART" id="SM00612">
    <property type="entry name" value="Kelch"/>
    <property type="match status" value="6"/>
</dbReference>
<accession>L1JE83</accession>
<sequence length="605" mass="68573">MSYPRKRQRSESPDAQCSTPVHGSGEAVLDPLFHSHRSKELVSLWESRELCDVDVVVEGTRFQAHRVVLAAGSPHFRAMFTKNFSESKAREVELHEITAEGFQGVLSFLYSGEVSLRDSTAELVLLAADRCEVLGLVNLCCSFLLDRITWRNCLHYWSLAEQVVCLKLKRKARLVALKHFEVVLTLFLQELYHTGLLLDLDAAKMSRIIKSKKLRASNEQVVLEGLVTWLQHDFESRRHVAESMLRCEEKKHEEEEKKLVRLPRLAENTLRQLLNTTFLRDCSTLDVLIADVQKYQTMTEEDQRNYSEVWARKRWNECGWLYAVGGSDGLYHLDSVERYEAVEDVWYPVAPMRTARRNCGVGVLNGHLYAVGGRNENKQVMDNIERYDSKEDRWERVEHPMQTARSLEILRVPSSRGGDKRNSSLQTAECYDAESGKWSPVASMSERRYGCGAGVLDGKLYVVGGTVEKNGDYLETVERYDSETDKWESVAPMSTSRYCCGVAVMKGKLYAVGGVDKRYNKLSSVESFDPTTGAWSPEPPMLTARYNCGVEEAAGNLYVVGGRDEKNRALCTVECFDGQTHQWRTVSQMSTVRSSGAVAVLPPMR</sequence>
<dbReference type="PANTHER" id="PTHR45632:SF3">
    <property type="entry name" value="KELCH-LIKE PROTEIN 32"/>
    <property type="match status" value="1"/>
</dbReference>
<dbReference type="PROSITE" id="PS50097">
    <property type="entry name" value="BTB"/>
    <property type="match status" value="1"/>
</dbReference>
<dbReference type="Gene3D" id="2.120.10.80">
    <property type="entry name" value="Kelch-type beta propeller"/>
    <property type="match status" value="2"/>
</dbReference>